<sequence>VKVRYDGVMDIYLSDQIYFDSFTVVASETSDDVRNTTFLVKRYKPGLVYGYEEAAKKYAEDYDCGEYSLLSGEEIEISVEPFDGGEKKSFELSGETEPVYYAKEIKKE</sequence>
<protein>
    <submittedName>
        <fullName evidence="1">Uncharacterized protein</fullName>
    </submittedName>
</protein>
<proteinExistence type="predicted"/>
<comment type="caution">
    <text evidence="1">The sequence shown here is derived from an EMBL/GenBank/DDBJ whole genome shotgun (WGS) entry which is preliminary data.</text>
</comment>
<name>X1R129_9ZZZZ</name>
<organism evidence="1">
    <name type="scientific">marine sediment metagenome</name>
    <dbReference type="NCBI Taxonomy" id="412755"/>
    <lineage>
        <taxon>unclassified sequences</taxon>
        <taxon>metagenomes</taxon>
        <taxon>ecological metagenomes</taxon>
    </lineage>
</organism>
<gene>
    <name evidence="1" type="ORF">S12H4_18172</name>
</gene>
<evidence type="ECO:0000313" key="1">
    <source>
        <dbReference type="EMBL" id="GAI74467.1"/>
    </source>
</evidence>
<reference evidence="1" key="1">
    <citation type="journal article" date="2014" name="Front. Microbiol.">
        <title>High frequency of phylogenetically diverse reductive dehalogenase-homologous genes in deep subseafloor sedimentary metagenomes.</title>
        <authorList>
            <person name="Kawai M."/>
            <person name="Futagami T."/>
            <person name="Toyoda A."/>
            <person name="Takaki Y."/>
            <person name="Nishi S."/>
            <person name="Hori S."/>
            <person name="Arai W."/>
            <person name="Tsubouchi T."/>
            <person name="Morono Y."/>
            <person name="Uchiyama I."/>
            <person name="Ito T."/>
            <person name="Fujiyama A."/>
            <person name="Inagaki F."/>
            <person name="Takami H."/>
        </authorList>
    </citation>
    <scope>NUCLEOTIDE SEQUENCE</scope>
    <source>
        <strain evidence="1">Expedition CK06-06</strain>
    </source>
</reference>
<dbReference type="EMBL" id="BARW01008954">
    <property type="protein sequence ID" value="GAI74467.1"/>
    <property type="molecule type" value="Genomic_DNA"/>
</dbReference>
<accession>X1R129</accession>
<feature type="non-terminal residue" evidence="1">
    <location>
        <position position="1"/>
    </location>
</feature>
<dbReference type="AlphaFoldDB" id="X1R129"/>